<dbReference type="InterPro" id="IPR051698">
    <property type="entry name" value="Transposase_11-like"/>
</dbReference>
<name>M3FW81_9ACTN</name>
<dbReference type="EMBL" id="KB405062">
    <property type="protein sequence ID" value="EMF56489.1"/>
    <property type="molecule type" value="Genomic_DNA"/>
</dbReference>
<evidence type="ECO:0000259" key="1">
    <source>
        <dbReference type="Pfam" id="PF01609"/>
    </source>
</evidence>
<dbReference type="Pfam" id="PF01609">
    <property type="entry name" value="DDE_Tnp_1"/>
    <property type="match status" value="1"/>
</dbReference>
<feature type="domain" description="Transposase IS4-like" evidence="1">
    <location>
        <begin position="36"/>
        <end position="110"/>
    </location>
</feature>
<dbReference type="GO" id="GO:0004803">
    <property type="term" value="F:transposase activity"/>
    <property type="evidence" value="ECO:0007669"/>
    <property type="project" value="InterPro"/>
</dbReference>
<evidence type="ECO:0000313" key="3">
    <source>
        <dbReference type="Proteomes" id="UP000030760"/>
    </source>
</evidence>
<sequence length="143" mass="15700">MKGTGHGRSEIRRIKAVTVRSLLFPGARQAVQIKSRRTDRKIGRTTIKIVYAVTSLTAEQANPAQLATLIRDHWQIEALHHVRDTTFAEDASQLRTGNAPRAMATWHNLAIGALRLAGATNTAAALRHNARNADRPLVLLGLK</sequence>
<protein>
    <submittedName>
        <fullName evidence="2">Transposase</fullName>
    </submittedName>
</protein>
<dbReference type="InterPro" id="IPR002559">
    <property type="entry name" value="Transposase_11"/>
</dbReference>
<proteinExistence type="predicted"/>
<dbReference type="PANTHER" id="PTHR30298:SF0">
    <property type="entry name" value="PROTEIN YBFL-RELATED"/>
    <property type="match status" value="1"/>
</dbReference>
<evidence type="ECO:0000313" key="2">
    <source>
        <dbReference type="EMBL" id="EMF56489.1"/>
    </source>
</evidence>
<gene>
    <name evidence="2" type="ORF">SBD_2050</name>
</gene>
<dbReference type="GO" id="GO:0006313">
    <property type="term" value="P:DNA transposition"/>
    <property type="evidence" value="ECO:0007669"/>
    <property type="project" value="InterPro"/>
</dbReference>
<dbReference type="PANTHER" id="PTHR30298">
    <property type="entry name" value="H REPEAT-ASSOCIATED PREDICTED TRANSPOSASE"/>
    <property type="match status" value="1"/>
</dbReference>
<reference evidence="3" key="1">
    <citation type="journal article" date="2013" name="Genome Announc.">
        <title>Draft Genome Sequence of Streptomyces bottropensis ATCC 25435, a Bottromycin-Producing Actinomycete.</title>
        <authorList>
            <person name="Zhang H."/>
            <person name="Zhou W."/>
            <person name="Zhuang Y."/>
            <person name="Liang X."/>
            <person name="Liu T."/>
        </authorList>
    </citation>
    <scope>NUCLEOTIDE SEQUENCE [LARGE SCALE GENOMIC DNA]</scope>
    <source>
        <strain evidence="3">ATCC 25435</strain>
    </source>
</reference>
<dbReference type="Proteomes" id="UP000030760">
    <property type="component" value="Unassembled WGS sequence"/>
</dbReference>
<organism evidence="2 3">
    <name type="scientific">Streptomyces bottropensis ATCC 25435</name>
    <dbReference type="NCBI Taxonomy" id="1054862"/>
    <lineage>
        <taxon>Bacteria</taxon>
        <taxon>Bacillati</taxon>
        <taxon>Actinomycetota</taxon>
        <taxon>Actinomycetes</taxon>
        <taxon>Kitasatosporales</taxon>
        <taxon>Streptomycetaceae</taxon>
        <taxon>Streptomyces</taxon>
    </lineage>
</organism>
<dbReference type="AlphaFoldDB" id="M3FW81"/>
<dbReference type="GO" id="GO:0003677">
    <property type="term" value="F:DNA binding"/>
    <property type="evidence" value="ECO:0007669"/>
    <property type="project" value="InterPro"/>
</dbReference>
<accession>M3FW81</accession>